<evidence type="ECO:0000256" key="5">
    <source>
        <dbReference type="ARBA" id="ARBA00022691"/>
    </source>
</evidence>
<name>A0ABP6XFG7_9ACTN</name>
<comment type="similarity">
    <text evidence="6">Belongs to the methyltransferase superfamily. RNA methyltransferase RsmG family.</text>
</comment>
<keyword evidence="1 6" id="KW-0963">Cytoplasm</keyword>
<evidence type="ECO:0000256" key="1">
    <source>
        <dbReference type="ARBA" id="ARBA00022490"/>
    </source>
</evidence>
<evidence type="ECO:0000256" key="3">
    <source>
        <dbReference type="ARBA" id="ARBA00022603"/>
    </source>
</evidence>
<dbReference type="HAMAP" id="MF_00074">
    <property type="entry name" value="16SrRNA_methyltr_G"/>
    <property type="match status" value="1"/>
</dbReference>
<sequence>MSEPVTPPRPDVVEAVFPSAADLAVRYVDLLATTGVEWGLIGPREIDRLWERHVFNSAAVADLVPSDTRVVDVGSGAGLPGIPLALRRPDLHVTLLEPLLRRATFLTQAVESLGLTGRVDVVRARAEDHRETYDVVTSRALAPLPRLLGWCLPLTRHDGAVLALKGRSAQDELDESNRDLVRQRLAAEVISVRAYAAADPTTVVRIRRV</sequence>
<comment type="subcellular location">
    <subcellularLocation>
        <location evidence="6">Cytoplasm</location>
    </subcellularLocation>
</comment>
<feature type="binding site" evidence="6">
    <location>
        <position position="139"/>
    </location>
    <ligand>
        <name>S-adenosyl-L-methionine</name>
        <dbReference type="ChEBI" id="CHEBI:59789"/>
    </ligand>
</feature>
<dbReference type="PANTHER" id="PTHR31760:SF0">
    <property type="entry name" value="S-ADENOSYL-L-METHIONINE-DEPENDENT METHYLTRANSFERASES SUPERFAMILY PROTEIN"/>
    <property type="match status" value="1"/>
</dbReference>
<keyword evidence="8" id="KW-1185">Reference proteome</keyword>
<dbReference type="EMBL" id="BAAAYR010000002">
    <property type="protein sequence ID" value="GAA3565487.1"/>
    <property type="molecule type" value="Genomic_DNA"/>
</dbReference>
<keyword evidence="3 6" id="KW-0489">Methyltransferase</keyword>
<evidence type="ECO:0000256" key="2">
    <source>
        <dbReference type="ARBA" id="ARBA00022552"/>
    </source>
</evidence>
<evidence type="ECO:0000313" key="8">
    <source>
        <dbReference type="Proteomes" id="UP001500767"/>
    </source>
</evidence>
<evidence type="ECO:0000256" key="4">
    <source>
        <dbReference type="ARBA" id="ARBA00022679"/>
    </source>
</evidence>
<organism evidence="7 8">
    <name type="scientific">Microlunatus spumicola</name>
    <dbReference type="NCBI Taxonomy" id="81499"/>
    <lineage>
        <taxon>Bacteria</taxon>
        <taxon>Bacillati</taxon>
        <taxon>Actinomycetota</taxon>
        <taxon>Actinomycetes</taxon>
        <taxon>Propionibacteriales</taxon>
        <taxon>Propionibacteriaceae</taxon>
        <taxon>Microlunatus</taxon>
    </lineage>
</organism>
<dbReference type="RefSeq" id="WP_204910662.1">
    <property type="nucleotide sequence ID" value="NZ_BAAAYR010000002.1"/>
</dbReference>
<dbReference type="Pfam" id="PF02527">
    <property type="entry name" value="GidB"/>
    <property type="match status" value="1"/>
</dbReference>
<comment type="caution">
    <text evidence="6">Lacks conserved residue(s) required for the propagation of feature annotation.</text>
</comment>
<dbReference type="SUPFAM" id="SSF53335">
    <property type="entry name" value="S-adenosyl-L-methionine-dependent methyltransferases"/>
    <property type="match status" value="1"/>
</dbReference>
<dbReference type="InterPro" id="IPR003682">
    <property type="entry name" value="rRNA_ssu_MeTfrase_G"/>
</dbReference>
<reference evidence="8" key="1">
    <citation type="journal article" date="2019" name="Int. J. Syst. Evol. Microbiol.">
        <title>The Global Catalogue of Microorganisms (GCM) 10K type strain sequencing project: providing services to taxonomists for standard genome sequencing and annotation.</title>
        <authorList>
            <consortium name="The Broad Institute Genomics Platform"/>
            <consortium name="The Broad Institute Genome Sequencing Center for Infectious Disease"/>
            <person name="Wu L."/>
            <person name="Ma J."/>
        </authorList>
    </citation>
    <scope>NUCLEOTIDE SEQUENCE [LARGE SCALE GENOMIC DNA]</scope>
    <source>
        <strain evidence="8">JCM 16540</strain>
    </source>
</reference>
<feature type="binding site" evidence="6">
    <location>
        <position position="79"/>
    </location>
    <ligand>
        <name>S-adenosyl-L-methionine</name>
        <dbReference type="ChEBI" id="CHEBI:59789"/>
    </ligand>
</feature>
<proteinExistence type="inferred from homology"/>
<feature type="binding site" evidence="6">
    <location>
        <begin position="126"/>
        <end position="127"/>
    </location>
    <ligand>
        <name>S-adenosyl-L-methionine</name>
        <dbReference type="ChEBI" id="CHEBI:59789"/>
    </ligand>
</feature>
<keyword evidence="2 6" id="KW-0698">rRNA processing</keyword>
<keyword evidence="5 6" id="KW-0949">S-adenosyl-L-methionine</keyword>
<comment type="function">
    <text evidence="6">Specifically methylates the N7 position of a guanine in 16S rRNA.</text>
</comment>
<comment type="caution">
    <text evidence="7">The sequence shown here is derived from an EMBL/GenBank/DDBJ whole genome shotgun (WGS) entry which is preliminary data.</text>
</comment>
<dbReference type="Proteomes" id="UP001500767">
    <property type="component" value="Unassembled WGS sequence"/>
</dbReference>
<dbReference type="PANTHER" id="PTHR31760">
    <property type="entry name" value="S-ADENOSYL-L-METHIONINE-DEPENDENT METHYLTRANSFERASES SUPERFAMILY PROTEIN"/>
    <property type="match status" value="1"/>
</dbReference>
<gene>
    <name evidence="6 7" type="primary">rsmG</name>
    <name evidence="7" type="ORF">GCM10022197_21660</name>
</gene>
<feature type="binding site" evidence="6">
    <location>
        <position position="74"/>
    </location>
    <ligand>
        <name>S-adenosyl-L-methionine</name>
        <dbReference type="ChEBI" id="CHEBI:59789"/>
    </ligand>
</feature>
<evidence type="ECO:0000256" key="6">
    <source>
        <dbReference type="HAMAP-Rule" id="MF_00074"/>
    </source>
</evidence>
<dbReference type="NCBIfam" id="TIGR00138">
    <property type="entry name" value="rsmG_gidB"/>
    <property type="match status" value="1"/>
</dbReference>
<evidence type="ECO:0000313" key="7">
    <source>
        <dbReference type="EMBL" id="GAA3565487.1"/>
    </source>
</evidence>
<dbReference type="CDD" id="cd02440">
    <property type="entry name" value="AdoMet_MTases"/>
    <property type="match status" value="1"/>
</dbReference>
<keyword evidence="4 6" id="KW-0808">Transferase</keyword>
<accession>A0ABP6XFG7</accession>
<dbReference type="Gene3D" id="3.40.50.150">
    <property type="entry name" value="Vaccinia Virus protein VP39"/>
    <property type="match status" value="1"/>
</dbReference>
<protein>
    <recommendedName>
        <fullName evidence="6">Ribosomal RNA small subunit methyltransferase G</fullName>
        <ecNumber evidence="6">2.1.1.-</ecNumber>
    </recommendedName>
    <alternativeName>
        <fullName evidence="6">16S rRNA 7-methylguanosine methyltransferase</fullName>
        <shortName evidence="6">16S rRNA m7G methyltransferase</shortName>
    </alternativeName>
</protein>
<dbReference type="EC" id="2.1.1.-" evidence="6"/>
<dbReference type="InterPro" id="IPR029063">
    <property type="entry name" value="SAM-dependent_MTases_sf"/>
</dbReference>